<gene>
    <name evidence="1" type="ORF">GCM10007898_17350</name>
</gene>
<accession>A0ABQ5X921</accession>
<keyword evidence="2" id="KW-1185">Reference proteome</keyword>
<proteinExistence type="predicted"/>
<reference evidence="2" key="1">
    <citation type="journal article" date="2019" name="Int. J. Syst. Evol. Microbiol.">
        <title>The Global Catalogue of Microorganisms (GCM) 10K type strain sequencing project: providing services to taxonomists for standard genome sequencing and annotation.</title>
        <authorList>
            <consortium name="The Broad Institute Genomics Platform"/>
            <consortium name="The Broad Institute Genome Sequencing Center for Infectious Disease"/>
            <person name="Wu L."/>
            <person name="Ma J."/>
        </authorList>
    </citation>
    <scope>NUCLEOTIDE SEQUENCE [LARGE SCALE GENOMIC DNA]</scope>
    <source>
        <strain evidence="2">NBRC 111981</strain>
    </source>
</reference>
<dbReference type="EMBL" id="BSOA01000014">
    <property type="protein sequence ID" value="GLQ88166.1"/>
    <property type="molecule type" value="Genomic_DNA"/>
</dbReference>
<evidence type="ECO:0000313" key="2">
    <source>
        <dbReference type="Proteomes" id="UP001156627"/>
    </source>
</evidence>
<comment type="caution">
    <text evidence="1">The sequence shown here is derived from an EMBL/GenBank/DDBJ whole genome shotgun (WGS) entry which is preliminary data.</text>
</comment>
<organism evidence="1 2">
    <name type="scientific">Dyella flagellata</name>
    <dbReference type="NCBI Taxonomy" id="1867833"/>
    <lineage>
        <taxon>Bacteria</taxon>
        <taxon>Pseudomonadati</taxon>
        <taxon>Pseudomonadota</taxon>
        <taxon>Gammaproteobacteria</taxon>
        <taxon>Lysobacterales</taxon>
        <taxon>Rhodanobacteraceae</taxon>
        <taxon>Dyella</taxon>
    </lineage>
</organism>
<dbReference type="Proteomes" id="UP001156627">
    <property type="component" value="Unassembled WGS sequence"/>
</dbReference>
<protein>
    <submittedName>
        <fullName evidence="1">Uncharacterized protein</fullName>
    </submittedName>
</protein>
<sequence length="87" mass="9922">MTMQETEQQLAELARVVPQLLKQNPGAAFWVEFLERADAIRDHVPFDHYDWVTERIYETLAAHGISTPSRWILAAADIDSSLSIPSR</sequence>
<dbReference type="RefSeq" id="WP_284331608.1">
    <property type="nucleotide sequence ID" value="NZ_BSOA01000014.1"/>
</dbReference>
<name>A0ABQ5X921_9GAMM</name>
<evidence type="ECO:0000313" key="1">
    <source>
        <dbReference type="EMBL" id="GLQ88166.1"/>
    </source>
</evidence>